<reference evidence="1" key="1">
    <citation type="submission" date="2020-02" db="EMBL/GenBank/DDBJ databases">
        <authorList>
            <person name="Meier V. D."/>
        </authorList>
    </citation>
    <scope>NUCLEOTIDE SEQUENCE</scope>
    <source>
        <strain evidence="1">AVDCRST_MAG90</strain>
    </source>
</reference>
<dbReference type="AlphaFoldDB" id="A0A6J4KGN9"/>
<organism evidence="1">
    <name type="scientific">uncultured Microvirga sp</name>
    <dbReference type="NCBI Taxonomy" id="412392"/>
    <lineage>
        <taxon>Bacteria</taxon>
        <taxon>Pseudomonadati</taxon>
        <taxon>Pseudomonadota</taxon>
        <taxon>Alphaproteobacteria</taxon>
        <taxon>Hyphomicrobiales</taxon>
        <taxon>Methylobacteriaceae</taxon>
        <taxon>Microvirga</taxon>
        <taxon>environmental samples</taxon>
    </lineage>
</organism>
<gene>
    <name evidence="1" type="ORF">AVDCRST_MAG90-76</name>
</gene>
<proteinExistence type="predicted"/>
<sequence>MPARRSAALKRMRAILRTNVLKTREKLLSRTGRSPGRSNRFEFTA</sequence>
<protein>
    <submittedName>
        <fullName evidence="1">Uncharacterized protein</fullName>
    </submittedName>
</protein>
<dbReference type="EMBL" id="CADCUC010000014">
    <property type="protein sequence ID" value="CAA9305203.1"/>
    <property type="molecule type" value="Genomic_DNA"/>
</dbReference>
<evidence type="ECO:0000313" key="1">
    <source>
        <dbReference type="EMBL" id="CAA9305203.1"/>
    </source>
</evidence>
<accession>A0A6J4KGN9</accession>
<name>A0A6J4KGN9_9HYPH</name>